<sequence length="46" mass="5153">MHAVVPHTLTSNWFLFLSSARQFMQANSGHSVSPTMIWPFNSCQSA</sequence>
<evidence type="ECO:0000313" key="1">
    <source>
        <dbReference type="EnsemblPlants" id="Kaladp0094s0031.1.v1.1"/>
    </source>
</evidence>
<protein>
    <submittedName>
        <fullName evidence="1">Uncharacterized protein</fullName>
    </submittedName>
</protein>
<dbReference type="Proteomes" id="UP000594263">
    <property type="component" value="Unplaced"/>
</dbReference>
<name>A0A7N0UZL4_KALFE</name>
<dbReference type="Gramene" id="Kaladp0094s0031.1.v1.1">
    <property type="protein sequence ID" value="Kaladp0094s0031.1.v1.1"/>
    <property type="gene ID" value="Kaladp0094s0031.v1.1"/>
</dbReference>
<evidence type="ECO:0000313" key="2">
    <source>
        <dbReference type="Proteomes" id="UP000594263"/>
    </source>
</evidence>
<organism evidence="1 2">
    <name type="scientific">Kalanchoe fedtschenkoi</name>
    <name type="common">Lavender scallops</name>
    <name type="synonym">South American air plant</name>
    <dbReference type="NCBI Taxonomy" id="63787"/>
    <lineage>
        <taxon>Eukaryota</taxon>
        <taxon>Viridiplantae</taxon>
        <taxon>Streptophyta</taxon>
        <taxon>Embryophyta</taxon>
        <taxon>Tracheophyta</taxon>
        <taxon>Spermatophyta</taxon>
        <taxon>Magnoliopsida</taxon>
        <taxon>eudicotyledons</taxon>
        <taxon>Gunneridae</taxon>
        <taxon>Pentapetalae</taxon>
        <taxon>Saxifragales</taxon>
        <taxon>Crassulaceae</taxon>
        <taxon>Kalanchoe</taxon>
    </lineage>
</organism>
<accession>A0A7N0UZL4</accession>
<dbReference type="EnsemblPlants" id="Kaladp0094s0031.1.v1.1">
    <property type="protein sequence ID" value="Kaladp0094s0031.1.v1.1"/>
    <property type="gene ID" value="Kaladp0094s0031.v1.1"/>
</dbReference>
<keyword evidence="2" id="KW-1185">Reference proteome</keyword>
<reference evidence="1" key="1">
    <citation type="submission" date="2021-01" db="UniProtKB">
        <authorList>
            <consortium name="EnsemblPlants"/>
        </authorList>
    </citation>
    <scope>IDENTIFICATION</scope>
</reference>
<proteinExistence type="predicted"/>
<dbReference type="AlphaFoldDB" id="A0A7N0UZL4"/>